<dbReference type="InterPro" id="IPR046462">
    <property type="entry name" value="TerL_nuclease"/>
</dbReference>
<dbReference type="InterPro" id="IPR005021">
    <property type="entry name" value="Terminase_largesu-like"/>
</dbReference>
<dbReference type="PANTHER" id="PTHR41287">
    <property type="match status" value="1"/>
</dbReference>
<gene>
    <name evidence="2" type="ORF">NCTC9828_01456</name>
</gene>
<evidence type="ECO:0000259" key="1">
    <source>
        <dbReference type="Pfam" id="PF20441"/>
    </source>
</evidence>
<dbReference type="AlphaFoldDB" id="A0AB74H6D7"/>
<sequence length="175" mass="20298">MPFFWLPEDTLELRCRRDHVLYDVWERQGYIKTTEGNVVHYGFIEAFIEQLSETYHIKEIAYDRWNATQMVQNLEGMGLTMVPFGQGYKDMSPPSKELYKLMMEGKIQHGGHPVLKWMGQNVVMRQDPAGNIKPDKEKSVEKIDGIVALIMGLDRCIRHQGDEASVYDERGILSF</sequence>
<dbReference type="Pfam" id="PF20441">
    <property type="entry name" value="TerL_nuclease"/>
    <property type="match status" value="1"/>
</dbReference>
<evidence type="ECO:0000313" key="2">
    <source>
        <dbReference type="EMBL" id="SUN29180.1"/>
    </source>
</evidence>
<dbReference type="GO" id="GO:0004519">
    <property type="term" value="F:endonuclease activity"/>
    <property type="evidence" value="ECO:0007669"/>
    <property type="project" value="InterPro"/>
</dbReference>
<proteinExistence type="predicted"/>
<dbReference type="Proteomes" id="UP000255140">
    <property type="component" value="Unassembled WGS sequence"/>
</dbReference>
<name>A0AB74H6D7_STRAG</name>
<dbReference type="PANTHER" id="PTHR41287:SF1">
    <property type="entry name" value="PROTEIN YMFN"/>
    <property type="match status" value="1"/>
</dbReference>
<reference evidence="2 3" key="1">
    <citation type="submission" date="2018-06" db="EMBL/GenBank/DDBJ databases">
        <authorList>
            <consortium name="Pathogen Informatics"/>
            <person name="Doyle S."/>
        </authorList>
    </citation>
    <scope>NUCLEOTIDE SEQUENCE [LARGE SCALE GENOMIC DNA]</scope>
    <source>
        <strain evidence="2 3">NCTC9828</strain>
    </source>
</reference>
<dbReference type="EMBL" id="UHEW01000005">
    <property type="protein sequence ID" value="SUN29180.1"/>
    <property type="molecule type" value="Genomic_DNA"/>
</dbReference>
<protein>
    <submittedName>
        <fullName evidence="2">Phage terminase large subunit</fullName>
    </submittedName>
</protein>
<accession>A0AB74H6D7</accession>
<evidence type="ECO:0000313" key="3">
    <source>
        <dbReference type="Proteomes" id="UP000255140"/>
    </source>
</evidence>
<feature type="domain" description="Terminase large subunit-like endonuclease" evidence="1">
    <location>
        <begin position="6"/>
        <end position="157"/>
    </location>
</feature>
<organism evidence="2 3">
    <name type="scientific">Streptococcus agalactiae</name>
    <dbReference type="NCBI Taxonomy" id="1311"/>
    <lineage>
        <taxon>Bacteria</taxon>
        <taxon>Bacillati</taxon>
        <taxon>Bacillota</taxon>
        <taxon>Bacilli</taxon>
        <taxon>Lactobacillales</taxon>
        <taxon>Streptococcaceae</taxon>
        <taxon>Streptococcus</taxon>
    </lineage>
</organism>
<comment type="caution">
    <text evidence="2">The sequence shown here is derived from an EMBL/GenBank/DDBJ whole genome shotgun (WGS) entry which is preliminary data.</text>
</comment>